<accession>A0ABU8WNC7</accession>
<organism evidence="1 2">
    <name type="scientific">Variovorax rhizosphaerae</name>
    <dbReference type="NCBI Taxonomy" id="1836200"/>
    <lineage>
        <taxon>Bacteria</taxon>
        <taxon>Pseudomonadati</taxon>
        <taxon>Pseudomonadota</taxon>
        <taxon>Betaproteobacteria</taxon>
        <taxon>Burkholderiales</taxon>
        <taxon>Comamonadaceae</taxon>
        <taxon>Variovorax</taxon>
    </lineage>
</organism>
<keyword evidence="2" id="KW-1185">Reference proteome</keyword>
<protein>
    <submittedName>
        <fullName evidence="1">Uncharacterized protein</fullName>
    </submittedName>
</protein>
<sequence length="69" mass="7480">MRNPWTTKNPFMSMWLSAANRAAGSAKGQATAAAKRNVATAQADVTRQVLDFWSGKGIAKAATKKKTRR</sequence>
<proteinExistence type="predicted"/>
<dbReference type="EMBL" id="JBBKZT010000007">
    <property type="protein sequence ID" value="MEJ8848288.1"/>
    <property type="molecule type" value="Genomic_DNA"/>
</dbReference>
<name>A0ABU8WNC7_9BURK</name>
<dbReference type="RefSeq" id="WP_340343418.1">
    <property type="nucleotide sequence ID" value="NZ_JBBKZT010000007.1"/>
</dbReference>
<dbReference type="Proteomes" id="UP001385892">
    <property type="component" value="Unassembled WGS sequence"/>
</dbReference>
<reference evidence="1 2" key="1">
    <citation type="submission" date="2024-03" db="EMBL/GenBank/DDBJ databases">
        <title>Novel species of the genus Variovorax.</title>
        <authorList>
            <person name="Liu Q."/>
            <person name="Xin Y.-H."/>
        </authorList>
    </citation>
    <scope>NUCLEOTIDE SEQUENCE [LARGE SCALE GENOMIC DNA]</scope>
    <source>
        <strain evidence="1 2">KACC 18900</strain>
    </source>
</reference>
<comment type="caution">
    <text evidence="1">The sequence shown here is derived from an EMBL/GenBank/DDBJ whole genome shotgun (WGS) entry which is preliminary data.</text>
</comment>
<evidence type="ECO:0000313" key="2">
    <source>
        <dbReference type="Proteomes" id="UP001385892"/>
    </source>
</evidence>
<gene>
    <name evidence="1" type="ORF">WKW82_16645</name>
</gene>
<evidence type="ECO:0000313" key="1">
    <source>
        <dbReference type="EMBL" id="MEJ8848288.1"/>
    </source>
</evidence>